<dbReference type="Proteomes" id="UP000176846">
    <property type="component" value="Unassembled WGS sequence"/>
</dbReference>
<protein>
    <submittedName>
        <fullName evidence="1">Uncharacterized protein</fullName>
    </submittedName>
</protein>
<dbReference type="AlphaFoldDB" id="A0A1F7UTH8"/>
<gene>
    <name evidence="1" type="ORF">A2936_01830</name>
</gene>
<comment type="caution">
    <text evidence="1">The sequence shown here is derived from an EMBL/GenBank/DDBJ whole genome shotgun (WGS) entry which is preliminary data.</text>
</comment>
<evidence type="ECO:0000313" key="2">
    <source>
        <dbReference type="Proteomes" id="UP000176846"/>
    </source>
</evidence>
<name>A0A1F7UTH8_9BACT</name>
<reference evidence="1 2" key="1">
    <citation type="journal article" date="2016" name="Nat. Commun.">
        <title>Thousands of microbial genomes shed light on interconnected biogeochemical processes in an aquifer system.</title>
        <authorList>
            <person name="Anantharaman K."/>
            <person name="Brown C.T."/>
            <person name="Hug L.A."/>
            <person name="Sharon I."/>
            <person name="Castelle C.J."/>
            <person name="Probst A.J."/>
            <person name="Thomas B.C."/>
            <person name="Singh A."/>
            <person name="Wilkins M.J."/>
            <person name="Karaoz U."/>
            <person name="Brodie E.L."/>
            <person name="Williams K.H."/>
            <person name="Hubbard S.S."/>
            <person name="Banfield J.F."/>
        </authorList>
    </citation>
    <scope>NUCLEOTIDE SEQUENCE [LARGE SCALE GENOMIC DNA]</scope>
</reference>
<evidence type="ECO:0000313" key="1">
    <source>
        <dbReference type="EMBL" id="OGL81559.1"/>
    </source>
</evidence>
<accession>A0A1F7UTH8</accession>
<organism evidence="1 2">
    <name type="scientific">Candidatus Uhrbacteria bacterium RIFCSPLOWO2_01_FULL_47_25</name>
    <dbReference type="NCBI Taxonomy" id="1802402"/>
    <lineage>
        <taxon>Bacteria</taxon>
        <taxon>Candidatus Uhriibacteriota</taxon>
    </lineage>
</organism>
<dbReference type="EMBL" id="MGEK01000027">
    <property type="protein sequence ID" value="OGL81559.1"/>
    <property type="molecule type" value="Genomic_DNA"/>
</dbReference>
<sequence length="301" mass="33928">MHKIHRLVLVGGAAVIAALLLAVVLPATILRAETETATPSGEEDVVASPTDQPLQRQAKLKRAWVVYREMDSKDIYAITKDKKKRLIQTLDFFTAFNANYHVKVVKPGRLASFTTGDPITTITGLNPNDFMKAGWGWRLVKVKGKPAVYLITPDGKRRLVIVAGVFHRFGWEFRDVEEVSDSELNAMPEDSAVIDSTVFEEEVNVDTTRKRLQREQLEKRLELKGKKVLRVRLVKAIGDPNIYIIDGKGRKHRIASEAAARKRNINLREITEVTEEELEAFPETEEITETTLSVNLNETVD</sequence>
<proteinExistence type="predicted"/>